<feature type="transmembrane region" description="Helical" evidence="1">
    <location>
        <begin position="158"/>
        <end position="181"/>
    </location>
</feature>
<sequence>MGIAIVDAVKLAKDNKRSYEHLDARRQSLAQKMAAESGAQQKSRTELYESALAPFQKVFGRLKNVDLVELARIDLMTGRNLPEAALPGIRIGVVQSLGVLAGGAAAGAGVGAATFAAVGAFATASTGAAISGLSGAAATSATLAWLGGGSIAAGGGGVAAGTTVLSGIVAAPVALALVAIVEWQGRKARNGERVTSAKLVEAAAALDRAEADSALVRRRSRQVRDVLGDLRVALSDRLPSLDALITSNPDYMTYTSEQRRVVAQPVAIASAAVMVMSTPIATDDGTVNEHIRPAVLAAKQRLLLMTEPS</sequence>
<dbReference type="OrthoDB" id="4335610at2"/>
<dbReference type="EMBL" id="CP002299">
    <property type="protein sequence ID" value="ADP79547.1"/>
    <property type="molecule type" value="Genomic_DNA"/>
</dbReference>
<keyword evidence="1" id="KW-0812">Transmembrane</keyword>
<gene>
    <name evidence="2" type="ordered locus">FraEuI1c_1485</name>
</gene>
<reference evidence="2 3" key="1">
    <citation type="submission" date="2010-10" db="EMBL/GenBank/DDBJ databases">
        <title>Complete sequence of Frankia sp. EuI1c.</title>
        <authorList>
            <consortium name="US DOE Joint Genome Institute"/>
            <person name="Lucas S."/>
            <person name="Copeland A."/>
            <person name="Lapidus A."/>
            <person name="Cheng J.-F."/>
            <person name="Bruce D."/>
            <person name="Goodwin L."/>
            <person name="Pitluck S."/>
            <person name="Chertkov O."/>
            <person name="Detter J.C."/>
            <person name="Han C."/>
            <person name="Tapia R."/>
            <person name="Land M."/>
            <person name="Hauser L."/>
            <person name="Jeffries C."/>
            <person name="Kyrpides N."/>
            <person name="Ivanova N."/>
            <person name="Mikhailova N."/>
            <person name="Beauchemin N."/>
            <person name="Sen A."/>
            <person name="Sur S.A."/>
            <person name="Gtari M."/>
            <person name="Wall L."/>
            <person name="Tisa L."/>
            <person name="Woyke T."/>
        </authorList>
    </citation>
    <scope>NUCLEOTIDE SEQUENCE [LARGE SCALE GENOMIC DNA]</scope>
    <source>
        <strain evidence="3">DSM 45817 / CECT 9037 / EuI1c</strain>
    </source>
</reference>
<evidence type="ECO:0000313" key="3">
    <source>
        <dbReference type="Proteomes" id="UP000002484"/>
    </source>
</evidence>
<organism evidence="2 3">
    <name type="scientific">Pseudofrankia inefficax (strain DSM 45817 / CECT 9037 / DDB 130130 / EuI1c)</name>
    <name type="common">Frankia inefficax</name>
    <dbReference type="NCBI Taxonomy" id="298654"/>
    <lineage>
        <taxon>Bacteria</taxon>
        <taxon>Bacillati</taxon>
        <taxon>Actinomycetota</taxon>
        <taxon>Actinomycetes</taxon>
        <taxon>Frankiales</taxon>
        <taxon>Frankiaceae</taxon>
        <taxon>Pseudofrankia</taxon>
    </lineage>
</organism>
<dbReference type="Proteomes" id="UP000002484">
    <property type="component" value="Chromosome"/>
</dbReference>
<dbReference type="KEGG" id="fri:FraEuI1c_1485"/>
<keyword evidence="1" id="KW-1133">Transmembrane helix</keyword>
<dbReference type="AlphaFoldDB" id="E3J6C0"/>
<keyword evidence="3" id="KW-1185">Reference proteome</keyword>
<dbReference type="HOGENOM" id="CLU_899419_0_0_11"/>
<dbReference type="RefSeq" id="WP_013422667.1">
    <property type="nucleotide sequence ID" value="NC_014666.1"/>
</dbReference>
<dbReference type="STRING" id="298654.FraEuI1c_1485"/>
<name>E3J6C0_PSEI1</name>
<feature type="transmembrane region" description="Helical" evidence="1">
    <location>
        <begin position="97"/>
        <end position="121"/>
    </location>
</feature>
<keyword evidence="1" id="KW-0472">Membrane</keyword>
<protein>
    <submittedName>
        <fullName evidence="2">Uncharacterized protein</fullName>
    </submittedName>
</protein>
<accession>E3J6C0</accession>
<proteinExistence type="predicted"/>
<evidence type="ECO:0000313" key="2">
    <source>
        <dbReference type="EMBL" id="ADP79547.1"/>
    </source>
</evidence>
<dbReference type="InParanoid" id="E3J6C0"/>
<evidence type="ECO:0000256" key="1">
    <source>
        <dbReference type="SAM" id="Phobius"/>
    </source>
</evidence>
<dbReference type="eggNOG" id="ENOG502ZB0I">
    <property type="taxonomic scope" value="Bacteria"/>
</dbReference>
<feature type="transmembrane region" description="Helical" evidence="1">
    <location>
        <begin position="128"/>
        <end position="146"/>
    </location>
</feature>